<comment type="caution">
    <text evidence="7">The sequence shown here is derived from an EMBL/GenBank/DDBJ whole genome shotgun (WGS) entry which is preliminary data.</text>
</comment>
<reference evidence="7 8" key="1">
    <citation type="submission" date="2024-01" db="EMBL/GenBank/DDBJ databases">
        <title>The complete chloroplast genome sequence of Lithospermum erythrorhizon: insights into the phylogenetic relationship among Boraginaceae species and the maternal lineages of purple gromwells.</title>
        <authorList>
            <person name="Okada T."/>
            <person name="Watanabe K."/>
        </authorList>
    </citation>
    <scope>NUCLEOTIDE SEQUENCE [LARGE SCALE GENOMIC DNA]</scope>
</reference>
<evidence type="ECO:0000256" key="5">
    <source>
        <dbReference type="ARBA" id="ARBA00023242"/>
    </source>
</evidence>
<keyword evidence="4" id="KW-0158">Chromosome</keyword>
<dbReference type="EMBL" id="BAABME010002155">
    <property type="protein sequence ID" value="GAA0153322.1"/>
    <property type="molecule type" value="Genomic_DNA"/>
</dbReference>
<dbReference type="GO" id="GO:0000786">
    <property type="term" value="C:nucleosome"/>
    <property type="evidence" value="ECO:0007669"/>
    <property type="project" value="InterPro"/>
</dbReference>
<dbReference type="GO" id="GO:0005634">
    <property type="term" value="C:nucleus"/>
    <property type="evidence" value="ECO:0007669"/>
    <property type="project" value="UniProtKB-SubCell"/>
</dbReference>
<evidence type="ECO:0000256" key="4">
    <source>
        <dbReference type="ARBA" id="ARBA00022454"/>
    </source>
</evidence>
<dbReference type="InterPro" id="IPR032454">
    <property type="entry name" value="Histone_H2A_C"/>
</dbReference>
<evidence type="ECO:0000313" key="7">
    <source>
        <dbReference type="EMBL" id="GAA0153322.1"/>
    </source>
</evidence>
<dbReference type="PROSITE" id="PS00046">
    <property type="entry name" value="HISTONE_H2A"/>
    <property type="match status" value="1"/>
</dbReference>
<dbReference type="SMART" id="SM00414">
    <property type="entry name" value="H2A"/>
    <property type="match status" value="1"/>
</dbReference>
<organism evidence="7 8">
    <name type="scientific">Lithospermum erythrorhizon</name>
    <name type="common">Purple gromwell</name>
    <name type="synonym">Lithospermum officinale var. erythrorhizon</name>
    <dbReference type="NCBI Taxonomy" id="34254"/>
    <lineage>
        <taxon>Eukaryota</taxon>
        <taxon>Viridiplantae</taxon>
        <taxon>Streptophyta</taxon>
        <taxon>Embryophyta</taxon>
        <taxon>Tracheophyta</taxon>
        <taxon>Spermatophyta</taxon>
        <taxon>Magnoliopsida</taxon>
        <taxon>eudicotyledons</taxon>
        <taxon>Gunneridae</taxon>
        <taxon>Pentapetalae</taxon>
        <taxon>asterids</taxon>
        <taxon>lamiids</taxon>
        <taxon>Boraginales</taxon>
        <taxon>Boraginaceae</taxon>
        <taxon>Boraginoideae</taxon>
        <taxon>Lithospermeae</taxon>
        <taxon>Lithospermum</taxon>
    </lineage>
</organism>
<evidence type="ECO:0000256" key="3">
    <source>
        <dbReference type="ARBA" id="ARBA00010691"/>
    </source>
</evidence>
<evidence type="ECO:0000259" key="6">
    <source>
        <dbReference type="Pfam" id="PF16211"/>
    </source>
</evidence>
<dbReference type="GO" id="GO:0030527">
    <property type="term" value="F:structural constituent of chromatin"/>
    <property type="evidence" value="ECO:0007669"/>
    <property type="project" value="InterPro"/>
</dbReference>
<name>A0AAV3PNL4_LITER</name>
<dbReference type="InterPro" id="IPR002119">
    <property type="entry name" value="Histone_H2A"/>
</dbReference>
<protein>
    <recommendedName>
        <fullName evidence="6">Histone H2A C-terminal domain-containing protein</fullName>
    </recommendedName>
</protein>
<accession>A0AAV3PNL4</accession>
<dbReference type="InterPro" id="IPR009072">
    <property type="entry name" value="Histone-fold"/>
</dbReference>
<dbReference type="Pfam" id="PF16211">
    <property type="entry name" value="Histone_H2A_C"/>
    <property type="match status" value="1"/>
</dbReference>
<feature type="domain" description="Histone H2A C-terminal" evidence="6">
    <location>
        <begin position="73"/>
        <end position="104"/>
    </location>
</feature>
<evidence type="ECO:0000256" key="2">
    <source>
        <dbReference type="ARBA" id="ARBA00004286"/>
    </source>
</evidence>
<dbReference type="InterPro" id="IPR032458">
    <property type="entry name" value="Histone_H2A_CS"/>
</dbReference>
<comment type="similarity">
    <text evidence="3">Belongs to the histone H2A family.</text>
</comment>
<keyword evidence="8" id="KW-1185">Reference proteome</keyword>
<evidence type="ECO:0000313" key="8">
    <source>
        <dbReference type="Proteomes" id="UP001454036"/>
    </source>
</evidence>
<proteinExistence type="inferred from homology"/>
<dbReference type="AlphaFoldDB" id="A0AAV3PNL4"/>
<sequence length="116" mass="12729">MSSSSESVVKGGDCKSKVGCVSKSNKAGLQFPVGRVKCLLKSGSFGACWKCCNRKQEDLIMPRHIQLALQNDEELSNLLGEVIIPEGGVLPQIHHTLLPKKTMETMNGTDFTYQEF</sequence>
<dbReference type="GO" id="GO:0003677">
    <property type="term" value="F:DNA binding"/>
    <property type="evidence" value="ECO:0007669"/>
    <property type="project" value="InterPro"/>
</dbReference>
<evidence type="ECO:0000256" key="1">
    <source>
        <dbReference type="ARBA" id="ARBA00004123"/>
    </source>
</evidence>
<dbReference type="PANTHER" id="PTHR23430">
    <property type="entry name" value="HISTONE H2A"/>
    <property type="match status" value="1"/>
</dbReference>
<keyword evidence="5" id="KW-0539">Nucleus</keyword>
<comment type="subcellular location">
    <subcellularLocation>
        <location evidence="2">Chromosome</location>
    </subcellularLocation>
    <subcellularLocation>
        <location evidence="1">Nucleus</location>
    </subcellularLocation>
</comment>
<gene>
    <name evidence="7" type="ORF">LIER_11589</name>
</gene>
<dbReference type="GO" id="GO:0046982">
    <property type="term" value="F:protein heterodimerization activity"/>
    <property type="evidence" value="ECO:0007669"/>
    <property type="project" value="InterPro"/>
</dbReference>
<dbReference type="Gene3D" id="1.10.20.10">
    <property type="entry name" value="Histone, subunit A"/>
    <property type="match status" value="2"/>
</dbReference>
<dbReference type="SUPFAM" id="SSF47113">
    <property type="entry name" value="Histone-fold"/>
    <property type="match status" value="1"/>
</dbReference>
<dbReference type="Proteomes" id="UP001454036">
    <property type="component" value="Unassembled WGS sequence"/>
</dbReference>